<protein>
    <submittedName>
        <fullName evidence="1">Uncharacterized protein</fullName>
    </submittedName>
</protein>
<dbReference type="OrthoDB" id="9110068at2"/>
<sequence>MKEDLRIRLMLSLQVALLGAITPNIRAITCSINEKGIVILAIFDSVINDDDIDSMESVASEVASHFESLKVFVECKRLDAPVDFRPQALDLWVYRRKES</sequence>
<organism evidence="1 2">
    <name type="scientific">Pandoraea terrae</name>
    <dbReference type="NCBI Taxonomy" id="1537710"/>
    <lineage>
        <taxon>Bacteria</taxon>
        <taxon>Pseudomonadati</taxon>
        <taxon>Pseudomonadota</taxon>
        <taxon>Betaproteobacteria</taxon>
        <taxon>Burkholderiales</taxon>
        <taxon>Burkholderiaceae</taxon>
        <taxon>Pandoraea</taxon>
    </lineage>
</organism>
<gene>
    <name evidence="1" type="ORF">PTE30175_05339</name>
</gene>
<dbReference type="InterPro" id="IPR058702">
    <property type="entry name" value="MafI2-like"/>
</dbReference>
<dbReference type="AlphaFoldDB" id="A0A5E4ZCI2"/>
<dbReference type="EMBL" id="CABPRZ010000039">
    <property type="protein sequence ID" value="VVE58979.1"/>
    <property type="molecule type" value="Genomic_DNA"/>
</dbReference>
<proteinExistence type="predicted"/>
<evidence type="ECO:0000313" key="2">
    <source>
        <dbReference type="Proteomes" id="UP000414233"/>
    </source>
</evidence>
<dbReference type="Proteomes" id="UP000414233">
    <property type="component" value="Unassembled WGS sequence"/>
</dbReference>
<evidence type="ECO:0000313" key="1">
    <source>
        <dbReference type="EMBL" id="VVE58979.1"/>
    </source>
</evidence>
<name>A0A5E4ZCI2_9BURK</name>
<keyword evidence="2" id="KW-1185">Reference proteome</keyword>
<dbReference type="RefSeq" id="WP_150700061.1">
    <property type="nucleotide sequence ID" value="NZ_CABPRZ010000039.1"/>
</dbReference>
<accession>A0A5E4ZCI2</accession>
<dbReference type="Pfam" id="PF26541">
    <property type="entry name" value="MafI2"/>
    <property type="match status" value="1"/>
</dbReference>
<reference evidence="1 2" key="1">
    <citation type="submission" date="2019-08" db="EMBL/GenBank/DDBJ databases">
        <authorList>
            <person name="Peeters C."/>
        </authorList>
    </citation>
    <scope>NUCLEOTIDE SEQUENCE [LARGE SCALE GENOMIC DNA]</scope>
    <source>
        <strain evidence="1 2">LMG 30175</strain>
    </source>
</reference>